<keyword evidence="2" id="KW-1185">Reference proteome</keyword>
<evidence type="ECO:0000313" key="1">
    <source>
        <dbReference type="EMBL" id="RAH56679.1"/>
    </source>
</evidence>
<reference evidence="1 2" key="1">
    <citation type="submission" date="2018-02" db="EMBL/GenBank/DDBJ databases">
        <title>The genomes of Aspergillus section Nigri reveals drivers in fungal speciation.</title>
        <authorList>
            <consortium name="DOE Joint Genome Institute"/>
            <person name="Vesth T.C."/>
            <person name="Nybo J."/>
            <person name="Theobald S."/>
            <person name="Brandl J."/>
            <person name="Frisvad J.C."/>
            <person name="Nielsen K.F."/>
            <person name="Lyhne E.K."/>
            <person name="Kogle M.E."/>
            <person name="Kuo A."/>
            <person name="Riley R."/>
            <person name="Clum A."/>
            <person name="Nolan M."/>
            <person name="Lipzen A."/>
            <person name="Salamov A."/>
            <person name="Henrissat B."/>
            <person name="Wiebenga A."/>
            <person name="De vries R.P."/>
            <person name="Grigoriev I.V."/>
            <person name="Mortensen U.H."/>
            <person name="Andersen M.R."/>
            <person name="Baker S.E."/>
        </authorList>
    </citation>
    <scope>NUCLEOTIDE SEQUENCE [LARGE SCALE GENOMIC DNA]</scope>
    <source>
        <strain evidence="1 2">CBS 112811</strain>
    </source>
</reference>
<evidence type="ECO:0000313" key="2">
    <source>
        <dbReference type="Proteomes" id="UP000249526"/>
    </source>
</evidence>
<dbReference type="EMBL" id="KZ825064">
    <property type="protein sequence ID" value="RAH56679.1"/>
    <property type="molecule type" value="Genomic_DNA"/>
</dbReference>
<proteinExistence type="predicted"/>
<accession>A0A8G1QZN2</accession>
<name>A0A8G1QZN2_9EURO</name>
<organism evidence="1 2">
    <name type="scientific">Aspergillus piperis CBS 112811</name>
    <dbReference type="NCBI Taxonomy" id="1448313"/>
    <lineage>
        <taxon>Eukaryota</taxon>
        <taxon>Fungi</taxon>
        <taxon>Dikarya</taxon>
        <taxon>Ascomycota</taxon>
        <taxon>Pezizomycotina</taxon>
        <taxon>Eurotiomycetes</taxon>
        <taxon>Eurotiomycetidae</taxon>
        <taxon>Eurotiales</taxon>
        <taxon>Aspergillaceae</taxon>
        <taxon>Aspergillus</taxon>
        <taxon>Aspergillus subgen. Circumdati</taxon>
    </lineage>
</organism>
<dbReference type="AlphaFoldDB" id="A0A8G1QZN2"/>
<dbReference type="Proteomes" id="UP000249526">
    <property type="component" value="Unassembled WGS sequence"/>
</dbReference>
<dbReference type="RefSeq" id="XP_025514601.1">
    <property type="nucleotide sequence ID" value="XM_025656891.1"/>
</dbReference>
<protein>
    <submittedName>
        <fullName evidence="1">Uncharacterized protein</fullName>
    </submittedName>
</protein>
<dbReference type="GeneID" id="37160293"/>
<sequence length="87" mass="9986">MVETSTYSYELVPLSQSRQQSCWAVMHALPMDSPGVVILPRLVCRALRCSPARTSRELLVELRASSNSDLYRSISFFFFFFLTTLYP</sequence>
<gene>
    <name evidence="1" type="ORF">BO85DRAFT_39366</name>
</gene>